<feature type="domain" description="Protein kinase" evidence="2">
    <location>
        <begin position="554"/>
        <end position="896"/>
    </location>
</feature>
<keyword evidence="4" id="KW-1185">Reference proteome</keyword>
<reference evidence="4" key="1">
    <citation type="submission" date="2019-06" db="EMBL/GenBank/DDBJ databases">
        <title>Draft genome sequence of the griseofulvin-producing fungus Xylaria cubensis strain G536.</title>
        <authorList>
            <person name="Mead M.E."/>
            <person name="Raja H.A."/>
            <person name="Steenwyk J.L."/>
            <person name="Knowles S.L."/>
            <person name="Oberlies N.H."/>
            <person name="Rokas A."/>
        </authorList>
    </citation>
    <scope>NUCLEOTIDE SEQUENCE [LARGE SCALE GENOMIC DNA]</scope>
    <source>
        <strain evidence="4">G536</strain>
    </source>
</reference>
<dbReference type="PANTHER" id="PTHR43606">
    <property type="entry name" value="PHOSPHATASE, PUTATIVE (AFU_ORTHOLOGUE AFUA_6G08710)-RELATED"/>
    <property type="match status" value="1"/>
</dbReference>
<dbReference type="InterPro" id="IPR038607">
    <property type="entry name" value="PhoD-like_sf"/>
</dbReference>
<dbReference type="CDD" id="cd07389">
    <property type="entry name" value="MPP_PhoD"/>
    <property type="match status" value="1"/>
</dbReference>
<dbReference type="Proteomes" id="UP000319160">
    <property type="component" value="Unassembled WGS sequence"/>
</dbReference>
<dbReference type="PANTHER" id="PTHR43606:SF7">
    <property type="entry name" value="PHOSPHATASE, PUTATIVE (AFU_ORTHOLOGUE AFUA_6G08710)-RELATED"/>
    <property type="match status" value="1"/>
</dbReference>
<dbReference type="GO" id="GO:0005524">
    <property type="term" value="F:ATP binding"/>
    <property type="evidence" value="ECO:0007669"/>
    <property type="project" value="InterPro"/>
</dbReference>
<dbReference type="AlphaFoldDB" id="A0A553HWH9"/>
<dbReference type="Gene3D" id="1.10.510.10">
    <property type="entry name" value="Transferase(Phosphotransferase) domain 1"/>
    <property type="match status" value="1"/>
</dbReference>
<dbReference type="Gene3D" id="3.60.21.70">
    <property type="entry name" value="PhoD-like phosphatase"/>
    <property type="match status" value="1"/>
</dbReference>
<dbReference type="PROSITE" id="PS50011">
    <property type="entry name" value="PROTEIN_KINASE_DOM"/>
    <property type="match status" value="1"/>
</dbReference>
<feature type="compositionally biased region" description="Low complexity" evidence="1">
    <location>
        <begin position="1020"/>
        <end position="1036"/>
    </location>
</feature>
<dbReference type="STRING" id="2512241.A0A553HWH9"/>
<dbReference type="EMBL" id="VFLP01000038">
    <property type="protein sequence ID" value="TRX92305.1"/>
    <property type="molecule type" value="Genomic_DNA"/>
</dbReference>
<gene>
    <name evidence="3" type="ORF">FHL15_006920</name>
</gene>
<dbReference type="SUPFAM" id="SSF56112">
    <property type="entry name" value="Protein kinase-like (PK-like)"/>
    <property type="match status" value="1"/>
</dbReference>
<name>A0A553HWH9_9PEZI</name>
<dbReference type="InterPro" id="IPR029052">
    <property type="entry name" value="Metallo-depent_PP-like"/>
</dbReference>
<organism evidence="3 4">
    <name type="scientific">Xylaria flabelliformis</name>
    <dbReference type="NCBI Taxonomy" id="2512241"/>
    <lineage>
        <taxon>Eukaryota</taxon>
        <taxon>Fungi</taxon>
        <taxon>Dikarya</taxon>
        <taxon>Ascomycota</taxon>
        <taxon>Pezizomycotina</taxon>
        <taxon>Sordariomycetes</taxon>
        <taxon>Xylariomycetidae</taxon>
        <taxon>Xylariales</taxon>
        <taxon>Xylariaceae</taxon>
        <taxon>Xylaria</taxon>
    </lineage>
</organism>
<dbReference type="InterPro" id="IPR052900">
    <property type="entry name" value="Phospholipid_Metab_Enz"/>
</dbReference>
<evidence type="ECO:0000313" key="4">
    <source>
        <dbReference type="Proteomes" id="UP000319160"/>
    </source>
</evidence>
<dbReference type="OrthoDB" id="9992270at2759"/>
<dbReference type="InterPro" id="IPR000719">
    <property type="entry name" value="Prot_kinase_dom"/>
</dbReference>
<dbReference type="InterPro" id="IPR011009">
    <property type="entry name" value="Kinase-like_dom_sf"/>
</dbReference>
<evidence type="ECO:0000259" key="2">
    <source>
        <dbReference type="PROSITE" id="PS50011"/>
    </source>
</evidence>
<evidence type="ECO:0000313" key="3">
    <source>
        <dbReference type="EMBL" id="TRX92305.1"/>
    </source>
</evidence>
<evidence type="ECO:0000256" key="1">
    <source>
        <dbReference type="SAM" id="MobiDB-lite"/>
    </source>
</evidence>
<dbReference type="InterPro" id="IPR018946">
    <property type="entry name" value="PhoD-like_MPP"/>
</dbReference>
<dbReference type="Pfam" id="PF09423">
    <property type="entry name" value="PhoD"/>
    <property type="match status" value="1"/>
</dbReference>
<proteinExistence type="predicted"/>
<comment type="caution">
    <text evidence="3">The sequence shown here is derived from an EMBL/GenBank/DDBJ whole genome shotgun (WGS) entry which is preliminary data.</text>
</comment>
<feature type="region of interest" description="Disordered" evidence="1">
    <location>
        <begin position="1008"/>
        <end position="1044"/>
    </location>
</feature>
<protein>
    <recommendedName>
        <fullName evidence="2">Protein kinase domain-containing protein</fullName>
    </recommendedName>
</protein>
<sequence length="1110" mass="124478">MRQIARTPCSMNQLNFTHGIASGDPEDDSVILWTRAAPTNDNDASNVTVSGYVPLYDHSTKQYVVSSNAPVCVDWKIGTSKSLKHVVGSGTAYTSSDIDYTIKVEARKLKSFTTYSFGFFNAYGNPVRKDSVDYIIHLGDYIYEYANGDYGWGDSYGRIPLPNREIHTLYDYRKRLATYRTDLDLLASHQNFPWITVWDDHEVADNTWRDGSSHLNNTEDSFIQDGGVSVDQRKMNAVRAYFEWMPIRQVDMDDNLRIWRNFQFGDLFDLLMLDTRQYDRSITDVYWNTHYLSDIYNDAGRSLMGPRQEAWFYKTLQESSKRGATWRVVGNQVVFSRINSSIATGSQTPFNYDQWDGYQANRNRTFHTLYENKIGNNIFLAGDSHASWVSDLVWLDEHQYNPATGDGSMGVEFAGSAVSSPSPAGQNVTLPVAQLGSELFTAANAELQWQDFYYRGYYEFGAEISLANFTVLAGANKLYRENGAAALGGVVEAGSLKGGKVIPKNLTPTCSMRNNFDQSNEPHKRNLVLHAVLVEMAQRLTEQVKSLFASQPRHVFERIAGQGGSGIALCFQDKEAGPDEFSRFIIKTVLLGNDVEITNEKKWLQVRSQLTCRWDWTVLIVEQRLRWAEHIVTPITLDPDPLTAFAKPSLVIEYLENGTLDALLQKRRGAGLGRLPNRVLWAIFLCLVRACLAMAIPPLPIPNPRTPKDKRRETLPADADAQTLEKLIHSDMNLGNLMFGDNINQDLPPDTEHHLVPILKLIDFGDAYEVEAPEAEPLRKTYDQTLHLFARMKNDLGKLRDIGKPTNDRRDELRNDATDMNILEIGVVMGRLMTNDLTNPRAGVMREIILELYEDMEATVQSNLDMDLFWLVARCLACGAFLRPRLSHLLDLLEYYTANKTYENMVEESDLSIKQMIQNHIFDADRPAAAAVANNAIVLSLGSVADDISIASSGNDPDNPVQFVADPLAEDVSNISIEGDANHPIEISSDISIDDILIANVDGSMANPVVLNPGPPSPQNQPSRSPSSQGSPPQGNANYIRHSTSPGLWNRNSSWLPANARYPVKPSGERRRLIGHKCDHNFPLEDCTDPAIKTPRPLEAPPKTVYNIKC</sequence>
<dbReference type="GO" id="GO:0004672">
    <property type="term" value="F:protein kinase activity"/>
    <property type="evidence" value="ECO:0007669"/>
    <property type="project" value="InterPro"/>
</dbReference>
<accession>A0A553HWH9</accession>
<dbReference type="SUPFAM" id="SSF56300">
    <property type="entry name" value="Metallo-dependent phosphatases"/>
    <property type="match status" value="1"/>
</dbReference>